<dbReference type="PATRIC" id="fig|408015.6.peg.829"/>
<protein>
    <submittedName>
        <fullName evidence="1">Uncharacterized protein</fullName>
    </submittedName>
</protein>
<keyword evidence="2" id="KW-1185">Reference proteome</keyword>
<reference evidence="1" key="1">
    <citation type="submission" date="2019-08" db="EMBL/GenBank/DDBJ databases">
        <title>Complete genome sequence of a mangrove-derived Streptomyces xiamenensis.</title>
        <authorList>
            <person name="Xu J."/>
        </authorList>
    </citation>
    <scope>NUCLEOTIDE SEQUENCE</scope>
    <source>
        <strain evidence="1">318</strain>
    </source>
</reference>
<proteinExistence type="predicted"/>
<dbReference type="RefSeq" id="WP_030733798.1">
    <property type="nucleotide sequence ID" value="NZ_CBDRAA010000062.1"/>
</dbReference>
<gene>
    <name evidence="1" type="ORF">SXIM_08000</name>
</gene>
<organism evidence="1 2">
    <name type="scientific">Streptomyces xiamenensis</name>
    <dbReference type="NCBI Taxonomy" id="408015"/>
    <lineage>
        <taxon>Bacteria</taxon>
        <taxon>Bacillati</taxon>
        <taxon>Actinomycetota</taxon>
        <taxon>Actinomycetes</taxon>
        <taxon>Kitasatosporales</taxon>
        <taxon>Streptomycetaceae</taxon>
        <taxon>Streptomyces</taxon>
    </lineage>
</organism>
<dbReference type="KEGG" id="sxi:SXIM_08000"/>
<dbReference type="HOGENOM" id="CLU_180858_0_0_11"/>
<sequence length="70" mass="7383">MSGRTALMTNPRHRAAAGSDIRLRWWALALPVAAFSALLFLLAASAQADASGGPQPVSQLVEHARSSWLG</sequence>
<dbReference type="EMBL" id="CP009922">
    <property type="protein sequence ID" value="AKG42184.1"/>
    <property type="molecule type" value="Genomic_DNA"/>
</dbReference>
<dbReference type="Proteomes" id="UP000034034">
    <property type="component" value="Chromosome"/>
</dbReference>
<dbReference type="AlphaFoldDB" id="A0A0F7FRM5"/>
<accession>A0A0F7FRM5</accession>
<name>A0A0F7FRM5_9ACTN</name>
<dbReference type="STRING" id="408015.SXIM_08000"/>
<evidence type="ECO:0000313" key="2">
    <source>
        <dbReference type="Proteomes" id="UP000034034"/>
    </source>
</evidence>
<evidence type="ECO:0000313" key="1">
    <source>
        <dbReference type="EMBL" id="AKG42184.1"/>
    </source>
</evidence>